<accession>A0A5E9FUY3</accession>
<dbReference type="RefSeq" id="WP_158252816.1">
    <property type="nucleotide sequence ID" value="NZ_FNIB01000002.1"/>
</dbReference>
<organism evidence="1 2">
    <name type="scientific">Cryobacterium flavum</name>
    <dbReference type="NCBI Taxonomy" id="1424659"/>
    <lineage>
        <taxon>Bacteria</taxon>
        <taxon>Bacillati</taxon>
        <taxon>Actinomycetota</taxon>
        <taxon>Actinomycetes</taxon>
        <taxon>Micrococcales</taxon>
        <taxon>Microbacteriaceae</taxon>
        <taxon>Cryobacterium</taxon>
    </lineage>
</organism>
<gene>
    <name evidence="1" type="ORF">SAMN05216368_102310</name>
</gene>
<name>A0A5E9FUY3_9MICO</name>
<sequence length="52" mass="5848">MTPLALTVLHLTSPVPVPALLVDRVLETVLRRVFALVIVLLARARVRLKNRH</sequence>
<evidence type="ECO:0000313" key="2">
    <source>
        <dbReference type="Proteomes" id="UP000199639"/>
    </source>
</evidence>
<dbReference type="EMBL" id="FNIB01000002">
    <property type="protein sequence ID" value="SDM81763.1"/>
    <property type="molecule type" value="Genomic_DNA"/>
</dbReference>
<reference evidence="1 2" key="1">
    <citation type="submission" date="2016-10" db="EMBL/GenBank/DDBJ databases">
        <authorList>
            <person name="Varghese N."/>
            <person name="Submissions S."/>
        </authorList>
    </citation>
    <scope>NUCLEOTIDE SEQUENCE [LARGE SCALE GENOMIC DNA]</scope>
    <source>
        <strain evidence="1 2">CGMCC 1.11215</strain>
    </source>
</reference>
<dbReference type="Proteomes" id="UP000199639">
    <property type="component" value="Unassembled WGS sequence"/>
</dbReference>
<protein>
    <submittedName>
        <fullName evidence="1">Uncharacterized protein</fullName>
    </submittedName>
</protein>
<proteinExistence type="predicted"/>
<dbReference type="STRING" id="1424659.SAMN05216368_102310"/>
<dbReference type="AlphaFoldDB" id="A0A5E9FUY3"/>
<evidence type="ECO:0000313" key="1">
    <source>
        <dbReference type="EMBL" id="SDM81763.1"/>
    </source>
</evidence>